<keyword evidence="2" id="KW-1185">Reference proteome</keyword>
<dbReference type="Proteomes" id="UP001054945">
    <property type="component" value="Unassembled WGS sequence"/>
</dbReference>
<proteinExistence type="predicted"/>
<dbReference type="EMBL" id="BPLR01012088">
    <property type="protein sequence ID" value="GIY51282.1"/>
    <property type="molecule type" value="Genomic_DNA"/>
</dbReference>
<accession>A0AAV4U0M1</accession>
<evidence type="ECO:0000313" key="2">
    <source>
        <dbReference type="Proteomes" id="UP001054945"/>
    </source>
</evidence>
<protein>
    <submittedName>
        <fullName evidence="1">Uncharacterized protein</fullName>
    </submittedName>
</protein>
<organism evidence="1 2">
    <name type="scientific">Caerostris extrusa</name>
    <name type="common">Bark spider</name>
    <name type="synonym">Caerostris bankana</name>
    <dbReference type="NCBI Taxonomy" id="172846"/>
    <lineage>
        <taxon>Eukaryota</taxon>
        <taxon>Metazoa</taxon>
        <taxon>Ecdysozoa</taxon>
        <taxon>Arthropoda</taxon>
        <taxon>Chelicerata</taxon>
        <taxon>Arachnida</taxon>
        <taxon>Araneae</taxon>
        <taxon>Araneomorphae</taxon>
        <taxon>Entelegynae</taxon>
        <taxon>Araneoidea</taxon>
        <taxon>Araneidae</taxon>
        <taxon>Caerostris</taxon>
    </lineage>
</organism>
<name>A0AAV4U0M1_CAEEX</name>
<dbReference type="AlphaFoldDB" id="A0AAV4U0M1"/>
<sequence>MSLLLLVANETAFFPSKSARPCYHLNSSVNEYLKLDEKFATMPVFYPPITTAGFPVFLNPEWFVLHCRWNELSAVFDTITE</sequence>
<comment type="caution">
    <text evidence="1">The sequence shown here is derived from an EMBL/GenBank/DDBJ whole genome shotgun (WGS) entry which is preliminary data.</text>
</comment>
<reference evidence="1 2" key="1">
    <citation type="submission" date="2021-06" db="EMBL/GenBank/DDBJ databases">
        <title>Caerostris extrusa draft genome.</title>
        <authorList>
            <person name="Kono N."/>
            <person name="Arakawa K."/>
        </authorList>
    </citation>
    <scope>NUCLEOTIDE SEQUENCE [LARGE SCALE GENOMIC DNA]</scope>
</reference>
<gene>
    <name evidence="1" type="ORF">CEXT_152891</name>
</gene>
<evidence type="ECO:0000313" key="1">
    <source>
        <dbReference type="EMBL" id="GIY51282.1"/>
    </source>
</evidence>